<dbReference type="EMBL" id="CAJNOT010002524">
    <property type="protein sequence ID" value="CAF1323567.1"/>
    <property type="molecule type" value="Genomic_DNA"/>
</dbReference>
<evidence type="ECO:0000313" key="1">
    <source>
        <dbReference type="EMBL" id="CAF1323567.1"/>
    </source>
</evidence>
<protein>
    <submittedName>
        <fullName evidence="1">Uncharacterized protein</fullName>
    </submittedName>
</protein>
<organism evidence="1 3">
    <name type="scientific">Rotaria sordida</name>
    <dbReference type="NCBI Taxonomy" id="392033"/>
    <lineage>
        <taxon>Eukaryota</taxon>
        <taxon>Metazoa</taxon>
        <taxon>Spiralia</taxon>
        <taxon>Gnathifera</taxon>
        <taxon>Rotifera</taxon>
        <taxon>Eurotatoria</taxon>
        <taxon>Bdelloidea</taxon>
        <taxon>Philodinida</taxon>
        <taxon>Philodinidae</taxon>
        <taxon>Rotaria</taxon>
    </lineage>
</organism>
<reference evidence="1" key="1">
    <citation type="submission" date="2021-02" db="EMBL/GenBank/DDBJ databases">
        <authorList>
            <person name="Nowell W R."/>
        </authorList>
    </citation>
    <scope>NUCLEOTIDE SEQUENCE</scope>
</reference>
<dbReference type="AlphaFoldDB" id="A0A815F2U9"/>
<proteinExistence type="predicted"/>
<accession>A0A815F2U9</accession>
<sequence>MMNEYEFCIVVHNQAGVSAYSKKQSDRLQVTNECGTATSSLDILVQTVPSLQITSSGEAYVNLVSYTCSKDSESELQ</sequence>
<dbReference type="Proteomes" id="UP000663864">
    <property type="component" value="Unassembled WGS sequence"/>
</dbReference>
<evidence type="ECO:0000313" key="3">
    <source>
        <dbReference type="Proteomes" id="UP000663864"/>
    </source>
</evidence>
<name>A0A815F2U9_9BILA</name>
<dbReference type="EMBL" id="CAJOBD010004023">
    <property type="protein sequence ID" value="CAF3977084.1"/>
    <property type="molecule type" value="Genomic_DNA"/>
</dbReference>
<evidence type="ECO:0000313" key="2">
    <source>
        <dbReference type="EMBL" id="CAF3977084.1"/>
    </source>
</evidence>
<comment type="caution">
    <text evidence="1">The sequence shown here is derived from an EMBL/GenBank/DDBJ whole genome shotgun (WGS) entry which is preliminary data.</text>
</comment>
<gene>
    <name evidence="2" type="ORF">JBS370_LOCUS24966</name>
    <name evidence="1" type="ORF">ZHD862_LOCUS29140</name>
</gene>
<dbReference type="Proteomes" id="UP000663836">
    <property type="component" value="Unassembled WGS sequence"/>
</dbReference>